<dbReference type="InterPro" id="IPR044810">
    <property type="entry name" value="WRKY_plant"/>
</dbReference>
<dbReference type="FunFam" id="2.20.25.80:FF:000006">
    <property type="entry name" value="WRKY transcription factor"/>
    <property type="match status" value="1"/>
</dbReference>
<dbReference type="SMART" id="SM00774">
    <property type="entry name" value="WRKY"/>
    <property type="match status" value="2"/>
</dbReference>
<dbReference type="SUPFAM" id="SSF118290">
    <property type="entry name" value="WRKY DNA-binding domain"/>
    <property type="match status" value="2"/>
</dbReference>
<organism evidence="9">
    <name type="scientific">Davidia involucrata</name>
    <name type="common">Dove tree</name>
    <dbReference type="NCBI Taxonomy" id="16924"/>
    <lineage>
        <taxon>Eukaryota</taxon>
        <taxon>Viridiplantae</taxon>
        <taxon>Streptophyta</taxon>
        <taxon>Embryophyta</taxon>
        <taxon>Tracheophyta</taxon>
        <taxon>Spermatophyta</taxon>
        <taxon>Magnoliopsida</taxon>
        <taxon>eudicotyledons</taxon>
        <taxon>Gunneridae</taxon>
        <taxon>Pentapetalae</taxon>
        <taxon>asterids</taxon>
        <taxon>Cornales</taxon>
        <taxon>Nyssaceae</taxon>
        <taxon>Davidia</taxon>
    </lineage>
</organism>
<name>A0A5B7AH66_DAVIN</name>
<evidence type="ECO:0000256" key="4">
    <source>
        <dbReference type="ARBA" id="ARBA00023125"/>
    </source>
</evidence>
<reference evidence="9" key="1">
    <citation type="submission" date="2019-08" db="EMBL/GenBank/DDBJ databases">
        <title>Reference gene set and small RNA set construction with multiple tissues from Davidia involucrata Baill.</title>
        <authorList>
            <person name="Yang H."/>
            <person name="Zhou C."/>
            <person name="Li G."/>
            <person name="Wang J."/>
            <person name="Gao P."/>
            <person name="Wang M."/>
            <person name="Wang R."/>
            <person name="Zhao Y."/>
        </authorList>
    </citation>
    <scope>NUCLEOTIDE SEQUENCE</scope>
    <source>
        <tissue evidence="9">Mixed with DoveR01_LX</tissue>
    </source>
</reference>
<dbReference type="PROSITE" id="PS50811">
    <property type="entry name" value="WRKY"/>
    <property type="match status" value="2"/>
</dbReference>
<feature type="compositionally biased region" description="Polar residues" evidence="7">
    <location>
        <begin position="302"/>
        <end position="324"/>
    </location>
</feature>
<keyword evidence="2" id="KW-0677">Repeat</keyword>
<evidence type="ECO:0000313" key="9">
    <source>
        <dbReference type="EMBL" id="MPA55318.1"/>
    </source>
</evidence>
<evidence type="ECO:0000256" key="2">
    <source>
        <dbReference type="ARBA" id="ARBA00022737"/>
    </source>
</evidence>
<feature type="compositionally biased region" description="Basic and acidic residues" evidence="7">
    <location>
        <begin position="334"/>
        <end position="343"/>
    </location>
</feature>
<feature type="domain" description="WRKY" evidence="8">
    <location>
        <begin position="201"/>
        <end position="265"/>
    </location>
</feature>
<feature type="domain" description="WRKY" evidence="8">
    <location>
        <begin position="367"/>
        <end position="432"/>
    </location>
</feature>
<keyword evidence="5" id="KW-0804">Transcription</keyword>
<gene>
    <name evidence="9" type="ORF">Din_024759</name>
</gene>
<comment type="subcellular location">
    <subcellularLocation>
        <location evidence="1">Nucleus</location>
    </subcellularLocation>
</comment>
<evidence type="ECO:0000256" key="5">
    <source>
        <dbReference type="ARBA" id="ARBA00023163"/>
    </source>
</evidence>
<dbReference type="GO" id="GO:0003700">
    <property type="term" value="F:DNA-binding transcription factor activity"/>
    <property type="evidence" value="ECO:0007669"/>
    <property type="project" value="InterPro"/>
</dbReference>
<dbReference type="Gene3D" id="2.20.25.80">
    <property type="entry name" value="WRKY domain"/>
    <property type="match status" value="2"/>
</dbReference>
<evidence type="ECO:0000256" key="6">
    <source>
        <dbReference type="ARBA" id="ARBA00023242"/>
    </source>
</evidence>
<dbReference type="InterPro" id="IPR003657">
    <property type="entry name" value="WRKY_dom"/>
</dbReference>
<protein>
    <submittedName>
        <fullName evidence="9">Putative WRKY family transcription factor family protein</fullName>
    </submittedName>
</protein>
<keyword evidence="4" id="KW-0238">DNA-binding</keyword>
<evidence type="ECO:0000259" key="8">
    <source>
        <dbReference type="PROSITE" id="PS50811"/>
    </source>
</evidence>
<dbReference type="EMBL" id="GHES01024759">
    <property type="protein sequence ID" value="MPA55318.1"/>
    <property type="molecule type" value="Transcribed_RNA"/>
</dbReference>
<evidence type="ECO:0000256" key="3">
    <source>
        <dbReference type="ARBA" id="ARBA00023015"/>
    </source>
</evidence>
<accession>A0A5B7AH66</accession>
<feature type="region of interest" description="Disordered" evidence="7">
    <location>
        <begin position="300"/>
        <end position="353"/>
    </location>
</feature>
<sequence length="542" mass="60167">MNYSFSDLLASGNEDMDRTLSWGFSDRSGIEIPKYKSIPPPSLPISPPPVSPSSYFAIPPGLSPTDLLESPALLSSNILPTPTTGTFAGLAFKENQERSYSDFSFRPQTRPATSSSSMFQSSANMISSGEESFKRKHEGWNFNRPTKQTELISSEKTGVKSELAPIQNFSPEISTTQTNMNGNTALQSNQFHYNQPHQGIREQKRAEDGYSWRKYGEKQVKGSENPRSYYKCTYPNCPTKKKLERTLDGHVTEIVYKGSHSHPKPQSTKRSSSQSIQPSAYAGSEISNQSITALGNVHKESVTTPDNSSASFGNDEFNQGSPMSKSADDDENDPEAKRWKGENENEALSASGNRTVREPRIVVQTTSDIDILDDGYRWRKYGQKVVKGNPNPRSYYKCTYMGCPVRKHVERASHDLRAVITTYERKHNHDVPAARGSGSYAVNRLSSSNGNSTVPMAIRPTAITNNVNHTSYPSSLQNSRLPTTESRAPYTLEMLQSPGSFGFSRFGNSAGSYMNQTQLTDNVFSKAKEEPKDDSFFESFLS</sequence>
<evidence type="ECO:0000256" key="1">
    <source>
        <dbReference type="ARBA" id="ARBA00004123"/>
    </source>
</evidence>
<feature type="region of interest" description="Disordered" evidence="7">
    <location>
        <begin position="256"/>
        <end position="284"/>
    </location>
</feature>
<keyword evidence="6" id="KW-0539">Nucleus</keyword>
<dbReference type="Pfam" id="PF03106">
    <property type="entry name" value="WRKY"/>
    <property type="match status" value="2"/>
</dbReference>
<proteinExistence type="predicted"/>
<dbReference type="GO" id="GO:0005634">
    <property type="term" value="C:nucleus"/>
    <property type="evidence" value="ECO:0007669"/>
    <property type="project" value="UniProtKB-SubCell"/>
</dbReference>
<dbReference type="GO" id="GO:0043565">
    <property type="term" value="F:sequence-specific DNA binding"/>
    <property type="evidence" value="ECO:0007669"/>
    <property type="project" value="InterPro"/>
</dbReference>
<dbReference type="AlphaFoldDB" id="A0A5B7AH66"/>
<keyword evidence="3" id="KW-0805">Transcription regulation</keyword>
<dbReference type="PANTHER" id="PTHR31221">
    <property type="entry name" value="WRKY TRANSCRIPTION FACTOR PROTEIN 1-RELATED"/>
    <property type="match status" value="1"/>
</dbReference>
<feature type="compositionally biased region" description="Polar residues" evidence="7">
    <location>
        <begin position="264"/>
        <end position="278"/>
    </location>
</feature>
<dbReference type="FunFam" id="2.20.25.80:FF:000001">
    <property type="entry name" value="WRKY transcription factor 33"/>
    <property type="match status" value="1"/>
</dbReference>
<dbReference type="PANTHER" id="PTHR31221:SF342">
    <property type="entry name" value="WRKY DOMAIN-CONTAINING PROTEIN"/>
    <property type="match status" value="1"/>
</dbReference>
<dbReference type="InterPro" id="IPR036576">
    <property type="entry name" value="WRKY_dom_sf"/>
</dbReference>
<evidence type="ECO:0000256" key="7">
    <source>
        <dbReference type="SAM" id="MobiDB-lite"/>
    </source>
</evidence>